<gene>
    <name evidence="1" type="ORF">SAMN00777080_4756</name>
</gene>
<dbReference type="AlphaFoldDB" id="A0A1W2HB30"/>
<organism evidence="1 2">
    <name type="scientific">Aquiflexum balticum DSM 16537</name>
    <dbReference type="NCBI Taxonomy" id="758820"/>
    <lineage>
        <taxon>Bacteria</taxon>
        <taxon>Pseudomonadati</taxon>
        <taxon>Bacteroidota</taxon>
        <taxon>Cytophagia</taxon>
        <taxon>Cytophagales</taxon>
        <taxon>Cyclobacteriaceae</taxon>
        <taxon>Aquiflexum</taxon>
    </lineage>
</organism>
<dbReference type="EMBL" id="LT838813">
    <property type="protein sequence ID" value="SMD46077.1"/>
    <property type="molecule type" value="Genomic_DNA"/>
</dbReference>
<proteinExistence type="predicted"/>
<evidence type="ECO:0000313" key="1">
    <source>
        <dbReference type="EMBL" id="SMD46077.1"/>
    </source>
</evidence>
<accession>A0A1W2HB30</accession>
<protein>
    <submittedName>
        <fullName evidence="1">Uncharacterized protein</fullName>
    </submittedName>
</protein>
<keyword evidence="2" id="KW-1185">Reference proteome</keyword>
<name>A0A1W2HB30_9BACT</name>
<evidence type="ECO:0000313" key="2">
    <source>
        <dbReference type="Proteomes" id="UP000192333"/>
    </source>
</evidence>
<sequence length="230" mass="26610">MLIIQYNTPENLPNQLEEGSVGLSFIIKDNFPLDKNPLEETEPILVMHEGIVLIKKLELTVKGFNENSRFSKTLEIEYNTVKKVPFDTRDASEDFFLNIPEGNYDAIDFRFHMADFDDKPSVFLEATYVSPQSDVIPVIVELFESDLKFDLKFDTVNSPSPRIFNGNLNNSSMVFVIHADRWFDSFSIEDLQNAARVNNKILINKTHNTKLYYKFRTKVKRCADIKVEVK</sequence>
<dbReference type="RefSeq" id="WP_084123022.1">
    <property type="nucleotide sequence ID" value="NZ_LT838813.1"/>
</dbReference>
<dbReference type="OrthoDB" id="823014at2"/>
<dbReference type="Proteomes" id="UP000192333">
    <property type="component" value="Chromosome I"/>
</dbReference>
<reference evidence="2" key="1">
    <citation type="submission" date="2017-04" db="EMBL/GenBank/DDBJ databases">
        <authorList>
            <person name="Varghese N."/>
            <person name="Submissions S."/>
        </authorList>
    </citation>
    <scope>NUCLEOTIDE SEQUENCE [LARGE SCALE GENOMIC DNA]</scope>
    <source>
        <strain evidence="2">DSM 16537</strain>
    </source>
</reference>